<reference evidence="5 6" key="1">
    <citation type="submission" date="2015-01" db="EMBL/GenBank/DDBJ databases">
        <title>The Genome Sequence of Exophiala oligosperma CBS72588.</title>
        <authorList>
            <consortium name="The Broad Institute Genomics Platform"/>
            <person name="Cuomo C."/>
            <person name="de Hoog S."/>
            <person name="Gorbushina A."/>
            <person name="Stielow B."/>
            <person name="Teixiera M."/>
            <person name="Abouelleil A."/>
            <person name="Chapman S.B."/>
            <person name="Priest M."/>
            <person name="Young S.K."/>
            <person name="Wortman J."/>
            <person name="Nusbaum C."/>
            <person name="Birren B."/>
        </authorList>
    </citation>
    <scope>NUCLEOTIDE SEQUENCE [LARGE SCALE GENOMIC DNA]</scope>
    <source>
        <strain evidence="5 6">CBS 72588</strain>
    </source>
</reference>
<dbReference type="VEuPathDB" id="FungiDB:PV06_02604"/>
<evidence type="ECO:0000313" key="5">
    <source>
        <dbReference type="EMBL" id="KIW46987.1"/>
    </source>
</evidence>
<dbReference type="EC" id="3.2.1.22" evidence="2"/>
<dbReference type="HOGENOM" id="CLU_051214_1_1_1"/>
<dbReference type="EMBL" id="KN847333">
    <property type="protein sequence ID" value="KIW46987.1"/>
    <property type="molecule type" value="Genomic_DNA"/>
</dbReference>
<name>A0A0D2CAV4_9EURO</name>
<dbReference type="Proteomes" id="UP000053342">
    <property type="component" value="Unassembled WGS sequence"/>
</dbReference>
<organism evidence="5 6">
    <name type="scientific">Exophiala oligosperma</name>
    <dbReference type="NCBI Taxonomy" id="215243"/>
    <lineage>
        <taxon>Eukaryota</taxon>
        <taxon>Fungi</taxon>
        <taxon>Dikarya</taxon>
        <taxon>Ascomycota</taxon>
        <taxon>Pezizomycotina</taxon>
        <taxon>Eurotiomycetes</taxon>
        <taxon>Chaetothyriomycetidae</taxon>
        <taxon>Chaetothyriales</taxon>
        <taxon>Herpotrichiellaceae</taxon>
        <taxon>Exophiala</taxon>
    </lineage>
</organism>
<dbReference type="OrthoDB" id="2108802at2759"/>
<dbReference type="STRING" id="215243.A0A0D2CAV4"/>
<dbReference type="GeneID" id="27354678"/>
<dbReference type="Gene3D" id="3.20.20.70">
    <property type="entry name" value="Aldolase class I"/>
    <property type="match status" value="1"/>
</dbReference>
<dbReference type="RefSeq" id="XP_016267203.1">
    <property type="nucleotide sequence ID" value="XM_016403306.1"/>
</dbReference>
<gene>
    <name evidence="5" type="ORF">PV06_02604</name>
</gene>
<dbReference type="Pfam" id="PF03537">
    <property type="entry name" value="Glyco_hydro_114"/>
    <property type="match status" value="1"/>
</dbReference>
<evidence type="ECO:0000313" key="6">
    <source>
        <dbReference type="Proteomes" id="UP000053342"/>
    </source>
</evidence>
<dbReference type="InterPro" id="IPR013785">
    <property type="entry name" value="Aldolase_TIM"/>
</dbReference>
<keyword evidence="6" id="KW-1185">Reference proteome</keyword>
<dbReference type="PANTHER" id="PTHR35273:SF2">
    <property type="entry name" value="ALPHA-GALACTOSIDASE"/>
    <property type="match status" value="1"/>
</dbReference>
<dbReference type="SUPFAM" id="SSF51445">
    <property type="entry name" value="(Trans)glycosidases"/>
    <property type="match status" value="1"/>
</dbReference>
<proteinExistence type="predicted"/>
<protein>
    <recommendedName>
        <fullName evidence="2">alpha-galactosidase</fullName>
        <ecNumber evidence="2">3.2.1.22</ecNumber>
    </recommendedName>
</protein>
<feature type="chain" id="PRO_5002239567" description="alpha-galactosidase" evidence="3">
    <location>
        <begin position="19"/>
        <end position="289"/>
    </location>
</feature>
<dbReference type="PANTHER" id="PTHR35273">
    <property type="entry name" value="ALPHA-1,4 POLYGALACTOSAMINIDASE, PUTATIVE (AFU_ORTHOLOGUE AFUA_3G07890)-RELATED"/>
    <property type="match status" value="1"/>
</dbReference>
<dbReference type="GO" id="GO:0004557">
    <property type="term" value="F:alpha-galactosidase activity"/>
    <property type="evidence" value="ECO:0007669"/>
    <property type="project" value="UniProtKB-EC"/>
</dbReference>
<sequence>MILLTLLNLLLGVVFCTALPQRTSLAPSLVARSICSPRPKGLWQPVVGVSWNYQLLKPVASPSTIASKPKVWDIDLFDNNATSISTMKSNGHRVICYFSAGSYENWRPDASKFSPSDLGNDLDGWPGEKWLNISSPKVRTIMKARLDLAVHKGCDGVDPDNVDGYDNDNGLDLTQDDSIDYMIFLANEAHGRNLSIGLKNAGAIIDDVVECMEWSVNEQCVQYTECDTYAVFIQHQKPVFHVEYPKGPDTSNNNPVSSKTKKKYCTDPDEAHFSTILKNIDLDTWIETC</sequence>
<feature type="domain" description="Glycoside-hydrolase family GH114 TIM-barrel" evidence="4">
    <location>
        <begin position="50"/>
        <end position="285"/>
    </location>
</feature>
<dbReference type="AlphaFoldDB" id="A0A0D2CAV4"/>
<comment type="catalytic activity">
    <reaction evidence="1">
        <text>Hydrolysis of terminal, non-reducing alpha-D-galactose residues in alpha-D-galactosides, including galactose oligosaccharides, galactomannans and galactolipids.</text>
        <dbReference type="EC" id="3.2.1.22"/>
    </reaction>
</comment>
<evidence type="ECO:0000256" key="3">
    <source>
        <dbReference type="SAM" id="SignalP"/>
    </source>
</evidence>
<evidence type="ECO:0000259" key="4">
    <source>
        <dbReference type="Pfam" id="PF03537"/>
    </source>
</evidence>
<evidence type="ECO:0000256" key="2">
    <source>
        <dbReference type="ARBA" id="ARBA00012755"/>
    </source>
</evidence>
<dbReference type="InterPro" id="IPR004352">
    <property type="entry name" value="GH114_TIM-barrel"/>
</dbReference>
<evidence type="ECO:0000256" key="1">
    <source>
        <dbReference type="ARBA" id="ARBA00001255"/>
    </source>
</evidence>
<feature type="signal peptide" evidence="3">
    <location>
        <begin position="1"/>
        <end position="18"/>
    </location>
</feature>
<dbReference type="InterPro" id="IPR017853">
    <property type="entry name" value="GH"/>
</dbReference>
<keyword evidence="3" id="KW-0732">Signal</keyword>
<accession>A0A0D2CAV4</accession>